<evidence type="ECO:0000256" key="1">
    <source>
        <dbReference type="ARBA" id="ARBA00023004"/>
    </source>
</evidence>
<dbReference type="SUPFAM" id="SSF52016">
    <property type="entry name" value="LeuD/IlvD-like"/>
    <property type="match status" value="1"/>
</dbReference>
<dbReference type="GO" id="GO:0016829">
    <property type="term" value="F:lyase activity"/>
    <property type="evidence" value="ECO:0007669"/>
    <property type="project" value="UniProtKB-KW"/>
</dbReference>
<evidence type="ECO:0000256" key="2">
    <source>
        <dbReference type="ARBA" id="ARBA00023239"/>
    </source>
</evidence>
<evidence type="ECO:0000259" key="4">
    <source>
        <dbReference type="Pfam" id="PF04412"/>
    </source>
</evidence>
<dbReference type="Gene3D" id="3.50.30.10">
    <property type="entry name" value="Phosphohistidine domain"/>
    <property type="match status" value="1"/>
</dbReference>
<dbReference type="Proteomes" id="UP000055019">
    <property type="component" value="Unassembled WGS sequence"/>
</dbReference>
<reference evidence="5" key="1">
    <citation type="submission" date="2016-01" db="EMBL/GenBank/DDBJ databases">
        <authorList>
            <person name="Peeters C."/>
        </authorList>
    </citation>
    <scope>NUCLEOTIDE SEQUENCE [LARGE SCALE GENOMIC DNA]</scope>
    <source>
        <strain evidence="5">LMG 29317</strain>
    </source>
</reference>
<dbReference type="CDD" id="cd01355">
    <property type="entry name" value="AcnX"/>
    <property type="match status" value="1"/>
</dbReference>
<evidence type="ECO:0000259" key="3">
    <source>
        <dbReference type="Pfam" id="PF01989"/>
    </source>
</evidence>
<comment type="caution">
    <text evidence="5">The sequence shown here is derived from an EMBL/GenBank/DDBJ whole genome shotgun (WGS) entry which is preliminary data.</text>
</comment>
<evidence type="ECO:0000313" key="5">
    <source>
        <dbReference type="EMBL" id="SAL44141.1"/>
    </source>
</evidence>
<accession>A0A158HJK8</accession>
<dbReference type="PANTHER" id="PTHR36577">
    <property type="entry name" value="DUF521 DOMAIN PROTEIN (AFU_ORTHOLOGUE AFUA_6G00490)"/>
    <property type="match status" value="1"/>
</dbReference>
<gene>
    <name evidence="5" type="ORF">AWB74_01835</name>
</gene>
<organism evidence="5 6">
    <name type="scientific">Caballeronia arvi</name>
    <dbReference type="NCBI Taxonomy" id="1777135"/>
    <lineage>
        <taxon>Bacteria</taxon>
        <taxon>Pseudomonadati</taxon>
        <taxon>Pseudomonadota</taxon>
        <taxon>Betaproteobacteria</taxon>
        <taxon>Burkholderiales</taxon>
        <taxon>Burkholderiaceae</taxon>
        <taxon>Caballeronia</taxon>
    </lineage>
</organism>
<sequence length="624" mass="67079">MEDLRCRLSVPVDSLVSVEYFIQIAIYTVSHQKGVHMFSNYELDTARQIEGRSLVGGSAQSDLVYSTVGLSFWGGVEPFTGEVIDRHHPLSGAFIDGKVLAIPSGRGSCTGSSVMLELILNGHAPAGLILAEPDEILTLGVLVAQVIFGKSFPVLSIGQEAFAQLEGVPGVRMEEGTVTLLADHPSSAWSRPSAVTASTSVPDDRIALSAEDRETLQGQHGKAAQVAMQLILKVAQLQGARELIDVKQAHIDGCIYTGHASLRFARQLVNWGAKVRVPTTLNSISVDQRRWRELGIDPTLGEPASALGDAYLQMGAKVSFTCAPYLLDTKPAFGEQIVWAESNAVVFANSVLGARTQKYPDYLDICIALTGRAPLTGSHVDDGRKATLRLDVQKPEGADDAFYPLLGYHAGLLATTEIPVICGLEEAAPSLDDLKAFSAAFATTSAAPMFHIVGITPEAPSVGAASGGDVPRRRITVHRSDLVRAWRELDSSPEEAVQLISLGNPHFSITECQRLAELCTGREKSPDTEVVVTMGRQINEQANEAGYLDVLREFGATLITDTCWCMLGEPVIPEKTSTLMTNSGKYAHYAPGLVGRRVRFGSLADCVEVACTGRRDAKLPMWLS</sequence>
<keyword evidence="6" id="KW-1185">Reference proteome</keyword>
<dbReference type="InterPro" id="IPR007506">
    <property type="entry name" value="PMDh-L-like_dom"/>
</dbReference>
<keyword evidence="1" id="KW-0408">Iron</keyword>
<name>A0A158HJK8_9BURK</name>
<protein>
    <submittedName>
        <fullName evidence="5">Aconitase subunit 1</fullName>
    </submittedName>
</protein>
<dbReference type="Pfam" id="PF01989">
    <property type="entry name" value="AcnX_swivel_put"/>
    <property type="match status" value="1"/>
</dbReference>
<evidence type="ECO:0000313" key="6">
    <source>
        <dbReference type="Proteomes" id="UP000055019"/>
    </source>
</evidence>
<dbReference type="AlphaFoldDB" id="A0A158HJK8"/>
<dbReference type="EMBL" id="FCOM02000006">
    <property type="protein sequence ID" value="SAL44141.1"/>
    <property type="molecule type" value="Genomic_DNA"/>
</dbReference>
<feature type="domain" description="Phosphomevalonate dehydratase large subunit-like" evidence="4">
    <location>
        <begin position="207"/>
        <end position="608"/>
    </location>
</feature>
<keyword evidence="2" id="KW-0456">Lyase</keyword>
<dbReference type="InterPro" id="IPR002840">
    <property type="entry name" value="PMDh-S-like_dom"/>
</dbReference>
<dbReference type="CDD" id="cd01356">
    <property type="entry name" value="AcnX_swivel"/>
    <property type="match status" value="1"/>
</dbReference>
<dbReference type="PANTHER" id="PTHR36577:SF3">
    <property type="entry name" value="DUF521 DOMAIN PROTEIN (AFU_ORTHOLOGUE AFUA_6G00490)"/>
    <property type="match status" value="1"/>
</dbReference>
<dbReference type="Pfam" id="PF04412">
    <property type="entry name" value="AcnX"/>
    <property type="match status" value="1"/>
</dbReference>
<feature type="domain" description="Phosphomevalonate dehydratase small subunit-like" evidence="3">
    <location>
        <begin position="70"/>
        <end position="146"/>
    </location>
</feature>
<proteinExistence type="predicted"/>